<feature type="transmembrane region" description="Helical" evidence="1">
    <location>
        <begin position="95"/>
        <end position="115"/>
    </location>
</feature>
<dbReference type="Proteomes" id="UP000812287">
    <property type="component" value="Unassembled WGS sequence"/>
</dbReference>
<keyword evidence="1" id="KW-0812">Transmembrane</keyword>
<keyword evidence="1" id="KW-1133">Transmembrane helix</keyword>
<protein>
    <submittedName>
        <fullName evidence="2">Uncharacterized protein</fullName>
    </submittedName>
</protein>
<dbReference type="GeneID" id="66103771"/>
<sequence>MVDEYLNNHPDCIPIQTFKLQAQSSTDLTRTTVLVSSNSLIFSSPSDSESFTQVLAVGKDAVLSPLYARVDRRVAAALERCLSLRIGNHKTSTRLGSTFPAGLHLIFAALLVLLYEVKYL</sequence>
<accession>A0A9P7VIE3</accession>
<evidence type="ECO:0000256" key="1">
    <source>
        <dbReference type="SAM" id="Phobius"/>
    </source>
</evidence>
<name>A0A9P7VIE3_9AGAR</name>
<proteinExistence type="predicted"/>
<dbReference type="RefSeq" id="XP_043034106.1">
    <property type="nucleotide sequence ID" value="XM_043181475.1"/>
</dbReference>
<evidence type="ECO:0000313" key="3">
    <source>
        <dbReference type="Proteomes" id="UP000812287"/>
    </source>
</evidence>
<dbReference type="EMBL" id="MU250569">
    <property type="protein sequence ID" value="KAG7440606.1"/>
    <property type="molecule type" value="Genomic_DNA"/>
</dbReference>
<keyword evidence="1" id="KW-0472">Membrane</keyword>
<comment type="caution">
    <text evidence="2">The sequence shown here is derived from an EMBL/GenBank/DDBJ whole genome shotgun (WGS) entry which is preliminary data.</text>
</comment>
<organism evidence="2 3">
    <name type="scientific">Guyanagaster necrorhizus</name>
    <dbReference type="NCBI Taxonomy" id="856835"/>
    <lineage>
        <taxon>Eukaryota</taxon>
        <taxon>Fungi</taxon>
        <taxon>Dikarya</taxon>
        <taxon>Basidiomycota</taxon>
        <taxon>Agaricomycotina</taxon>
        <taxon>Agaricomycetes</taxon>
        <taxon>Agaricomycetidae</taxon>
        <taxon>Agaricales</taxon>
        <taxon>Marasmiineae</taxon>
        <taxon>Physalacriaceae</taxon>
        <taxon>Guyanagaster</taxon>
    </lineage>
</organism>
<reference evidence="2" key="1">
    <citation type="submission" date="2020-11" db="EMBL/GenBank/DDBJ databases">
        <title>Adaptations for nitrogen fixation in a non-lichenized fungal sporocarp promotes dispersal by wood-feeding termites.</title>
        <authorList>
            <consortium name="DOE Joint Genome Institute"/>
            <person name="Koch R.A."/>
            <person name="Yoon G."/>
            <person name="Arayal U."/>
            <person name="Lail K."/>
            <person name="Amirebrahimi M."/>
            <person name="Labutti K."/>
            <person name="Lipzen A."/>
            <person name="Riley R."/>
            <person name="Barry K."/>
            <person name="Henrissat B."/>
            <person name="Grigoriev I.V."/>
            <person name="Herr J.R."/>
            <person name="Aime M.C."/>
        </authorList>
    </citation>
    <scope>NUCLEOTIDE SEQUENCE</scope>
    <source>
        <strain evidence="2">MCA 3950</strain>
    </source>
</reference>
<evidence type="ECO:0000313" key="2">
    <source>
        <dbReference type="EMBL" id="KAG7440606.1"/>
    </source>
</evidence>
<keyword evidence="3" id="KW-1185">Reference proteome</keyword>
<dbReference type="AlphaFoldDB" id="A0A9P7VIE3"/>
<gene>
    <name evidence="2" type="ORF">BT62DRAFT_578069</name>
</gene>